<sequence length="59" mass="6659">MISINWETSLCLVDMPEQKGADYPAHCLHFCDGGGACQATLLKRHVLKLKRYILEDIDP</sequence>
<dbReference type="EMBL" id="JAFLWW010000013">
    <property type="protein sequence ID" value="MBT1159683.1"/>
    <property type="molecule type" value="Genomic_DNA"/>
</dbReference>
<evidence type="ECO:0000313" key="2">
    <source>
        <dbReference type="Proteomes" id="UP001138921"/>
    </source>
</evidence>
<comment type="caution">
    <text evidence="1">The sequence shown here is derived from an EMBL/GenBank/DDBJ whole genome shotgun (WGS) entry which is preliminary data.</text>
</comment>
<protein>
    <submittedName>
        <fullName evidence="1">Uncharacterized protein</fullName>
    </submittedName>
</protein>
<evidence type="ECO:0000313" key="1">
    <source>
        <dbReference type="EMBL" id="MBT1159683.1"/>
    </source>
</evidence>
<proteinExistence type="predicted"/>
<dbReference type="Proteomes" id="UP001138921">
    <property type="component" value="Unassembled WGS sequence"/>
</dbReference>
<name>A0A9X1AH62_9HYPH</name>
<dbReference type="AlphaFoldDB" id="A0A9X1AH62"/>
<dbReference type="RefSeq" id="WP_214393492.1">
    <property type="nucleotide sequence ID" value="NZ_JAFLWW010000013.1"/>
</dbReference>
<keyword evidence="2" id="KW-1185">Reference proteome</keyword>
<organism evidence="1 2">
    <name type="scientific">Aminobacter anthyllidis</name>
    <dbReference type="NCBI Taxonomy" id="1035067"/>
    <lineage>
        <taxon>Bacteria</taxon>
        <taxon>Pseudomonadati</taxon>
        <taxon>Pseudomonadota</taxon>
        <taxon>Alphaproteobacteria</taxon>
        <taxon>Hyphomicrobiales</taxon>
        <taxon>Phyllobacteriaceae</taxon>
        <taxon>Aminobacter</taxon>
    </lineage>
</organism>
<reference evidence="1" key="2">
    <citation type="submission" date="2021-03" db="EMBL/GenBank/DDBJ databases">
        <authorList>
            <person name="Artuso I."/>
            <person name="Turrini P."/>
            <person name="Pirolo M."/>
            <person name="Lugli G.A."/>
            <person name="Ventura M."/>
            <person name="Visca P."/>
        </authorList>
    </citation>
    <scope>NUCLEOTIDE SEQUENCE</scope>
    <source>
        <strain evidence="1">LMG 26462</strain>
    </source>
</reference>
<accession>A0A9X1AH62</accession>
<gene>
    <name evidence="1" type="ORF">J1C56_29460</name>
</gene>
<reference evidence="1" key="1">
    <citation type="journal article" date="2021" name="Microorganisms">
        <title>Phylogenomic Reconstruction and Metabolic Potential of the Genus Aminobacter.</title>
        <authorList>
            <person name="Artuso I."/>
            <person name="Turrini P."/>
            <person name="Pirolo M."/>
            <person name="Lugli G.A."/>
            <person name="Ventura M."/>
            <person name="Visca P."/>
        </authorList>
    </citation>
    <scope>NUCLEOTIDE SEQUENCE</scope>
    <source>
        <strain evidence="1">LMG 26462</strain>
    </source>
</reference>